<dbReference type="Pfam" id="PF06733">
    <property type="entry name" value="DEAD_2"/>
    <property type="match status" value="1"/>
</dbReference>
<dbReference type="InterPro" id="IPR014013">
    <property type="entry name" value="Helic_SF1/SF2_ATP-bd_DinG/Rad3"/>
</dbReference>
<evidence type="ECO:0000313" key="15">
    <source>
        <dbReference type="EMBL" id="MFC3883533.1"/>
    </source>
</evidence>
<evidence type="ECO:0000256" key="3">
    <source>
        <dbReference type="ARBA" id="ARBA00022741"/>
    </source>
</evidence>
<dbReference type="Proteomes" id="UP001595752">
    <property type="component" value="Unassembled WGS sequence"/>
</dbReference>
<keyword evidence="4" id="KW-0227">DNA damage</keyword>
<dbReference type="InterPro" id="IPR010614">
    <property type="entry name" value="RAD3-like_helicase_DEAD"/>
</dbReference>
<dbReference type="SMART" id="SM00491">
    <property type="entry name" value="HELICc2"/>
    <property type="match status" value="1"/>
</dbReference>
<dbReference type="InterPro" id="IPR045028">
    <property type="entry name" value="DinG/Rad3-like"/>
</dbReference>
<dbReference type="Gene3D" id="1.10.275.40">
    <property type="match status" value="1"/>
</dbReference>
<evidence type="ECO:0000256" key="2">
    <source>
        <dbReference type="ARBA" id="ARBA00022723"/>
    </source>
</evidence>
<keyword evidence="7" id="KW-0067">ATP-binding</keyword>
<dbReference type="InterPro" id="IPR006554">
    <property type="entry name" value="Helicase-like_DEXD_c2"/>
</dbReference>
<dbReference type="GO" id="GO:0016787">
    <property type="term" value="F:hydrolase activity"/>
    <property type="evidence" value="ECO:0007669"/>
    <property type="project" value="UniProtKB-KW"/>
</dbReference>
<comment type="similarity">
    <text evidence="13">Belongs to the helicase family. DinG subfamily.</text>
</comment>
<evidence type="ECO:0000256" key="6">
    <source>
        <dbReference type="ARBA" id="ARBA00022806"/>
    </source>
</evidence>
<keyword evidence="6 15" id="KW-0347">Helicase</keyword>
<keyword evidence="5 15" id="KW-0378">Hydrolase</keyword>
<name>A0ABV8AZW7_9BACI</name>
<dbReference type="SUPFAM" id="SSF52540">
    <property type="entry name" value="P-loop containing nucleoside triphosphate hydrolases"/>
    <property type="match status" value="2"/>
</dbReference>
<keyword evidence="9" id="KW-0411">Iron-sulfur</keyword>
<dbReference type="PANTHER" id="PTHR11472">
    <property type="entry name" value="DNA REPAIR DEAD HELICASE RAD3/XP-D SUBFAMILY MEMBER"/>
    <property type="match status" value="1"/>
</dbReference>
<proteinExistence type="inferred from homology"/>
<sequence length="764" mass="88305">MSNEVKISVRPLVEYVYRSGSIESGFRTSTTLTEGTRAHQKVQKMYKEADQKEVYMKTEIPFEDLTFQIEGRCDGLLFSGEEVTIDEIKSTAKDLHSISKESYPVHWAQAKCYAYMYAKEHGIQSINVQLTYIHVETEEKKQFKEMVSFQELAEFILDVVKHYAPYASLKQNHREKRDSSIKKLDFPFETYREGQRKFAGAVYKTIAEGKSLFAMAPTGIGKTISTIFPSVKAIGEGLLQRLFYLTAKTTTRATAEETFSFMQDKGLCMNVVTITAKEKVCFQEEAVCQKKSCEYADGYYDRINGAVLDILSNETIMNRSVIEKYARKHKVCPFEFSLDIAYAADAIICDYNYVFDPRVSLKRLVEEQKKQTALLVDEAHNLVDRARDMFSSELSKSAFLHVKREYKGKSEAIAKAASDVNNYLLGLRKRCGEQKNLLLKERQDEFVELLEVFILQAEKELVNEYEGQSHTELLDLYFSVHNFIRISKLYDERYVTYIEYERSEVVIKMFCLDPSNLLRQMGKGYWSKVYFSATLAPLRYYKEILGGQEEDLAVSIPSPFRKEQLEVFIQPLSTRYHDRERSKDPIVKMLSSIVEKNKGNYLIFFPSYQYLSDIYEQFTEQYGEENTIRQNAKMTEEEREQFLAAFQVDQEETLIGFAVLGGIFSEGIDLKGNRLTGVVIVGVGLPQLSLERNIIKNYFNENGKNGYDYAYVFPGMNKVLQAGGRLIRSEQDEGTIVLVDDRFLQSKYQSFLPDIWKHYTLWQE</sequence>
<comment type="caution">
    <text evidence="15">The sequence shown here is derived from an EMBL/GenBank/DDBJ whole genome shotgun (WGS) entry which is preliminary data.</text>
</comment>
<dbReference type="PROSITE" id="PS51193">
    <property type="entry name" value="HELICASE_ATP_BIND_2"/>
    <property type="match status" value="1"/>
</dbReference>
<dbReference type="EMBL" id="JBHRZT010000032">
    <property type="protein sequence ID" value="MFC3883533.1"/>
    <property type="molecule type" value="Genomic_DNA"/>
</dbReference>
<keyword evidence="2" id="KW-0479">Metal-binding</keyword>
<dbReference type="GO" id="GO:0003678">
    <property type="term" value="F:DNA helicase activity"/>
    <property type="evidence" value="ECO:0007669"/>
    <property type="project" value="UniProtKB-EC"/>
</dbReference>
<evidence type="ECO:0000256" key="1">
    <source>
        <dbReference type="ARBA" id="ARBA00022485"/>
    </source>
</evidence>
<evidence type="ECO:0000256" key="11">
    <source>
        <dbReference type="ARBA" id="ARBA00023204"/>
    </source>
</evidence>
<keyword evidence="8" id="KW-0408">Iron</keyword>
<dbReference type="Gene3D" id="3.40.50.300">
    <property type="entry name" value="P-loop containing nucleotide triphosphate hydrolases"/>
    <property type="match status" value="2"/>
</dbReference>
<dbReference type="InterPro" id="IPR027417">
    <property type="entry name" value="P-loop_NTPase"/>
</dbReference>
<dbReference type="RefSeq" id="WP_377914093.1">
    <property type="nucleotide sequence ID" value="NZ_JBHRZT010000032.1"/>
</dbReference>
<accession>A0ABV8AZW7</accession>
<dbReference type="Gene3D" id="1.10.30.20">
    <property type="entry name" value="Bacterial XPD DNA helicase, FeS cluster domain"/>
    <property type="match status" value="1"/>
</dbReference>
<keyword evidence="11" id="KW-0234">DNA repair</keyword>
<evidence type="ECO:0000256" key="4">
    <source>
        <dbReference type="ARBA" id="ARBA00022763"/>
    </source>
</evidence>
<evidence type="ECO:0000256" key="8">
    <source>
        <dbReference type="ARBA" id="ARBA00023004"/>
    </source>
</evidence>
<dbReference type="PANTHER" id="PTHR11472:SF34">
    <property type="entry name" value="REGULATOR OF TELOMERE ELONGATION HELICASE 1"/>
    <property type="match status" value="1"/>
</dbReference>
<evidence type="ECO:0000256" key="10">
    <source>
        <dbReference type="ARBA" id="ARBA00023125"/>
    </source>
</evidence>
<dbReference type="InterPro" id="IPR042493">
    <property type="entry name" value="XPD_DNA_FeS"/>
</dbReference>
<dbReference type="EC" id="3.6.4.12" evidence="15"/>
<evidence type="ECO:0000256" key="5">
    <source>
        <dbReference type="ARBA" id="ARBA00022801"/>
    </source>
</evidence>
<dbReference type="InterPro" id="IPR006555">
    <property type="entry name" value="ATP-dep_Helicase_C"/>
</dbReference>
<dbReference type="Pfam" id="PF13307">
    <property type="entry name" value="Helicase_C_2"/>
    <property type="match status" value="1"/>
</dbReference>
<evidence type="ECO:0000256" key="7">
    <source>
        <dbReference type="ARBA" id="ARBA00022840"/>
    </source>
</evidence>
<protein>
    <submittedName>
        <fullName evidence="15">ATP-dependent DNA helicase</fullName>
        <ecNumber evidence="15">3.6.4.12</ecNumber>
    </submittedName>
</protein>
<gene>
    <name evidence="15" type="ORF">ACFOU2_08440</name>
</gene>
<dbReference type="SMART" id="SM00488">
    <property type="entry name" value="DEXDc2"/>
    <property type="match status" value="1"/>
</dbReference>
<feature type="domain" description="Helicase ATP-binding" evidence="14">
    <location>
        <begin position="181"/>
        <end position="449"/>
    </location>
</feature>
<keyword evidence="10" id="KW-0238">DNA-binding</keyword>
<organism evidence="15 16">
    <name type="scientific">Bacillus songklensis</name>
    <dbReference type="NCBI Taxonomy" id="1069116"/>
    <lineage>
        <taxon>Bacteria</taxon>
        <taxon>Bacillati</taxon>
        <taxon>Bacillota</taxon>
        <taxon>Bacilli</taxon>
        <taxon>Bacillales</taxon>
        <taxon>Bacillaceae</taxon>
        <taxon>Bacillus</taxon>
    </lineage>
</organism>
<evidence type="ECO:0000256" key="12">
    <source>
        <dbReference type="ARBA" id="ARBA00023235"/>
    </source>
</evidence>
<keyword evidence="12" id="KW-0413">Isomerase</keyword>
<evidence type="ECO:0000256" key="9">
    <source>
        <dbReference type="ARBA" id="ARBA00023014"/>
    </source>
</evidence>
<evidence type="ECO:0000256" key="13">
    <source>
        <dbReference type="ARBA" id="ARBA00038058"/>
    </source>
</evidence>
<reference evidence="16" key="1">
    <citation type="journal article" date="2019" name="Int. J. Syst. Evol. Microbiol.">
        <title>The Global Catalogue of Microorganisms (GCM) 10K type strain sequencing project: providing services to taxonomists for standard genome sequencing and annotation.</title>
        <authorList>
            <consortium name="The Broad Institute Genomics Platform"/>
            <consortium name="The Broad Institute Genome Sequencing Center for Infectious Disease"/>
            <person name="Wu L."/>
            <person name="Ma J."/>
        </authorList>
    </citation>
    <scope>NUCLEOTIDE SEQUENCE [LARGE SCALE GENOMIC DNA]</scope>
    <source>
        <strain evidence="16">CCUG 61889</strain>
    </source>
</reference>
<dbReference type="Gene3D" id="3.90.320.10">
    <property type="match status" value="1"/>
</dbReference>
<keyword evidence="16" id="KW-1185">Reference proteome</keyword>
<evidence type="ECO:0000259" key="14">
    <source>
        <dbReference type="PROSITE" id="PS51193"/>
    </source>
</evidence>
<keyword evidence="3" id="KW-0547">Nucleotide-binding</keyword>
<evidence type="ECO:0000313" key="16">
    <source>
        <dbReference type="Proteomes" id="UP001595752"/>
    </source>
</evidence>
<keyword evidence="1" id="KW-0004">4Fe-4S</keyword>
<dbReference type="InterPro" id="IPR011604">
    <property type="entry name" value="PDDEXK-like_dom_sf"/>
</dbReference>